<proteinExistence type="predicted"/>
<protein>
    <submittedName>
        <fullName evidence="1">Uncharacterized protein</fullName>
    </submittedName>
</protein>
<keyword evidence="2" id="KW-1185">Reference proteome</keyword>
<name>A0A9Q1GIP1_9CARY</name>
<gene>
    <name evidence="1" type="ORF">Cgig2_002954</name>
</gene>
<comment type="caution">
    <text evidence="1">The sequence shown here is derived from an EMBL/GenBank/DDBJ whole genome shotgun (WGS) entry which is preliminary data.</text>
</comment>
<evidence type="ECO:0000313" key="2">
    <source>
        <dbReference type="Proteomes" id="UP001153076"/>
    </source>
</evidence>
<dbReference type="Proteomes" id="UP001153076">
    <property type="component" value="Unassembled WGS sequence"/>
</dbReference>
<evidence type="ECO:0000313" key="1">
    <source>
        <dbReference type="EMBL" id="KAJ8421792.1"/>
    </source>
</evidence>
<organism evidence="1 2">
    <name type="scientific">Carnegiea gigantea</name>
    <dbReference type="NCBI Taxonomy" id="171969"/>
    <lineage>
        <taxon>Eukaryota</taxon>
        <taxon>Viridiplantae</taxon>
        <taxon>Streptophyta</taxon>
        <taxon>Embryophyta</taxon>
        <taxon>Tracheophyta</taxon>
        <taxon>Spermatophyta</taxon>
        <taxon>Magnoliopsida</taxon>
        <taxon>eudicotyledons</taxon>
        <taxon>Gunneridae</taxon>
        <taxon>Pentapetalae</taxon>
        <taxon>Caryophyllales</taxon>
        <taxon>Cactineae</taxon>
        <taxon>Cactaceae</taxon>
        <taxon>Cactoideae</taxon>
        <taxon>Echinocereeae</taxon>
        <taxon>Carnegiea</taxon>
    </lineage>
</organism>
<accession>A0A9Q1GIP1</accession>
<sequence length="882" mass="101394">MRAVKENSDTIKMLNAIVNRHMKHVVDNETMKRNKHMTNKCATTYIAHPPKSSEKKESPIKFENVDEMYADRRPNIMKRQYLSMVVDSPTPSKTTLMPPKIQIPFAEAFEFDMGRPRNSNLLTLYNSPVVNRYPLKSMFKCDSHHGENWSRVTTSTPHLCSKRKRRIVVEHNFSKDDMRAANELTKSISVVKHVVDNETTKPNKHMTNKCATTYIDHPPKSSEKKESPIKFENVDEMYADKRPNIMKRQRLSMVVDSPTPSKTTLMSPKIQIPFAKAFEVDMVKHVVDNETTKPNKHMTNKCAITYIAHPPKSSEKKELPIKFENVDEMHADRRPNIMKRQCLFMVVDSPTPSKTTLISPKIQIPFAKAFKFDMGRPRNSNLLTLHNSLVVDRYPLKSTFKCDSHHGGNRSRVTNSTPHLCSKRKRRIVAEHNFSKDDMRAANELTKSISVVKHVVDNETTKPNKHMTNKCAITYIAHPPKSCEKKESPIKFENVDEIKRKRRIVAKHNFSKDDMRAANELTKVMLSISVGGLNFSDKEDKKVNVNKNETTKPIKHMTNKCATTYIAHQPKSSKKKESPIKFENVDEIYADRRPNIMKRRCLSMVVDSPTLGKTTLMSPKIQIPFTKAFEFDMGRPRNSNLLTLHNSLVADRYPLKSTFKCDSHHGGNRSRVTTSTPHLCSKWKRRIVAEHNFSKDDMRAANESTKSISVVKHVVDNETTKPNKHMTNKCAITYIAHPPKSSEKKESPIKFENVDEMYVDRRPNIMKRQCLFMVVDSPTPSKTTLISPKIQIPFAKAFEFDMGRPRNSNLLTLHNSLVVDQHPLKSTFKCDSHHGGNRSRVTTSTPHLCSKRKRRIVAEHNFSKDDMRAVNELTKVINFKFY</sequence>
<reference evidence="1" key="1">
    <citation type="submission" date="2022-04" db="EMBL/GenBank/DDBJ databases">
        <title>Carnegiea gigantea Genome sequencing and assembly v2.</title>
        <authorList>
            <person name="Copetti D."/>
            <person name="Sanderson M.J."/>
            <person name="Burquez A."/>
            <person name="Wojciechowski M.F."/>
        </authorList>
    </citation>
    <scope>NUCLEOTIDE SEQUENCE</scope>
    <source>
        <strain evidence="1">SGP5-SGP5p</strain>
        <tissue evidence="1">Aerial part</tissue>
    </source>
</reference>
<dbReference type="AlphaFoldDB" id="A0A9Q1GIP1"/>
<dbReference type="EMBL" id="JAKOGI010002532">
    <property type="protein sequence ID" value="KAJ8421792.1"/>
    <property type="molecule type" value="Genomic_DNA"/>
</dbReference>